<comment type="catalytic activity">
    <reaction evidence="1">
        <text>O-phospho-L-seryl-[protein] + H2O = L-seryl-[protein] + phosphate</text>
        <dbReference type="Rhea" id="RHEA:20629"/>
        <dbReference type="Rhea" id="RHEA-COMP:9863"/>
        <dbReference type="Rhea" id="RHEA-COMP:11604"/>
        <dbReference type="ChEBI" id="CHEBI:15377"/>
        <dbReference type="ChEBI" id="CHEBI:29999"/>
        <dbReference type="ChEBI" id="CHEBI:43474"/>
        <dbReference type="ChEBI" id="CHEBI:83421"/>
        <dbReference type="EC" id="3.1.3.16"/>
    </reaction>
</comment>
<feature type="compositionally biased region" description="Low complexity" evidence="2">
    <location>
        <begin position="220"/>
        <end position="239"/>
    </location>
</feature>
<comment type="cofactor">
    <cofactor evidence="1">
        <name>Mg(2+)</name>
        <dbReference type="ChEBI" id="CHEBI:18420"/>
    </cofactor>
</comment>
<dbReference type="GO" id="GO:0046872">
    <property type="term" value="F:metal ion binding"/>
    <property type="evidence" value="ECO:0007669"/>
    <property type="project" value="UniProtKB-UniRule"/>
</dbReference>
<keyword evidence="5" id="KW-1185">Reference proteome</keyword>
<dbReference type="SUPFAM" id="SSF81606">
    <property type="entry name" value="PP2C-like"/>
    <property type="match status" value="1"/>
</dbReference>
<gene>
    <name evidence="4" type="ORF">RS030_203170</name>
</gene>
<organism evidence="4 5">
    <name type="scientific">Cryptosporidium xiaoi</name>
    <dbReference type="NCBI Taxonomy" id="659607"/>
    <lineage>
        <taxon>Eukaryota</taxon>
        <taxon>Sar</taxon>
        <taxon>Alveolata</taxon>
        <taxon>Apicomplexa</taxon>
        <taxon>Conoidasida</taxon>
        <taxon>Coccidia</taxon>
        <taxon>Eucoccidiorida</taxon>
        <taxon>Eimeriorina</taxon>
        <taxon>Cryptosporidiidae</taxon>
        <taxon>Cryptosporidium</taxon>
    </lineage>
</organism>
<dbReference type="EMBL" id="JAWDEY010000012">
    <property type="protein sequence ID" value="KAK6589442.1"/>
    <property type="molecule type" value="Genomic_DNA"/>
</dbReference>
<dbReference type="InterPro" id="IPR039123">
    <property type="entry name" value="PPTC7"/>
</dbReference>
<comment type="similarity">
    <text evidence="1">Belongs to the PP2C family.</text>
</comment>
<keyword evidence="1" id="KW-0460">Magnesium</keyword>
<dbReference type="InterPro" id="IPR001932">
    <property type="entry name" value="PPM-type_phosphatase-like_dom"/>
</dbReference>
<dbReference type="InterPro" id="IPR036457">
    <property type="entry name" value="PPM-type-like_dom_sf"/>
</dbReference>
<name>A0AAV9XXT8_9CRYT</name>
<comment type="caution">
    <text evidence="4">The sequence shown here is derived from an EMBL/GenBank/DDBJ whole genome shotgun (WGS) entry which is preliminary data.</text>
</comment>
<reference evidence="4 5" key="1">
    <citation type="submission" date="2023-10" db="EMBL/GenBank/DDBJ databases">
        <title>Comparative genomics analysis reveals potential genetic determinants of host preference in Cryptosporidium xiaoi.</title>
        <authorList>
            <person name="Xiao L."/>
            <person name="Li J."/>
        </authorList>
    </citation>
    <scope>NUCLEOTIDE SEQUENCE [LARGE SCALE GENOMIC DNA]</scope>
    <source>
        <strain evidence="4 5">52996</strain>
    </source>
</reference>
<dbReference type="SMART" id="SM00332">
    <property type="entry name" value="PP2Cc"/>
    <property type="match status" value="1"/>
</dbReference>
<dbReference type="AlphaFoldDB" id="A0AAV9XXT8"/>
<evidence type="ECO:0000256" key="2">
    <source>
        <dbReference type="SAM" id="MobiDB-lite"/>
    </source>
</evidence>
<accession>A0AAV9XXT8</accession>
<sequence length="738" mass="82858">MCKNQKFLVEEEFSYDLFVSFLKDLSKNEELGGSRVIKHSKNVLSLFLKNIPEKLSHSKRYSSRSTSGSTSSTFSPPYKAFDKNGVFQYETACKKNVGRGFNKINQNGDVEKPEINNKDYSLLERRKKIDIPIKSSFGLSSSSYSISSQSHYFYPLSSSGRMSSGRNYFGKCFNEGLNLSRINSSLESNCDSDEYNVVFGDEDLTRKNDILESEEFNIMSESTTRSGSPSTSGSGNNSPIYRVMTSNTSIFPTRVEANFNNESNKDEKEKYGCDGISNIEDGMERLNIALREERIKRISTHTNKTWPPCVSSYLHGIDLFLKIPKYLHPIKKENNVLSLSIGSFSHPHPSKIHYGGEDAHFFEDNIIGIADGVGEWVNYGVNPKAFANELILGIKEAFLNIKSLNNSNDSCKNIINNCDCDNTNNINNVNKNSTKVIKYSNTCPVESLSPTKMMDSELELGNNNINRAKLVGKVNNKSIPAFFSEYNELLSNSQYLLSEGYKNTKSFGSSTVFVACFDPRISSLKISYLGDSGIIVLRRIPETYRMGIVYRSPVQQHSFNCPYQLSKLPTKDDYPKLREKGLNYFINLVKNSENTPQDLPSHSISKEIPVLESDLIIIATDGLFDNLYDYEICSICSGAISPYEAINLLKDITLFTSSYNISKALTNAAYIKSLDPKAKTPFNRQSVMNNEPWQFSFGGKLDDITVVASWVVSENDQSVLNSLVSNNCDIKVDDINFI</sequence>
<evidence type="ECO:0000313" key="5">
    <source>
        <dbReference type="Proteomes" id="UP001311799"/>
    </source>
</evidence>
<keyword evidence="1" id="KW-0464">Manganese</keyword>
<evidence type="ECO:0000313" key="4">
    <source>
        <dbReference type="EMBL" id="KAK6589442.1"/>
    </source>
</evidence>
<evidence type="ECO:0000259" key="3">
    <source>
        <dbReference type="PROSITE" id="PS51746"/>
    </source>
</evidence>
<comment type="catalytic activity">
    <reaction evidence="1">
        <text>O-phospho-L-threonyl-[protein] + H2O = L-threonyl-[protein] + phosphate</text>
        <dbReference type="Rhea" id="RHEA:47004"/>
        <dbReference type="Rhea" id="RHEA-COMP:11060"/>
        <dbReference type="Rhea" id="RHEA-COMP:11605"/>
        <dbReference type="ChEBI" id="CHEBI:15377"/>
        <dbReference type="ChEBI" id="CHEBI:30013"/>
        <dbReference type="ChEBI" id="CHEBI:43474"/>
        <dbReference type="ChEBI" id="CHEBI:61977"/>
        <dbReference type="EC" id="3.1.3.16"/>
    </reaction>
</comment>
<dbReference type="EC" id="3.1.3.16" evidence="1"/>
<proteinExistence type="inferred from homology"/>
<dbReference type="PANTHER" id="PTHR12320:SF1">
    <property type="entry name" value="PROTEIN PHOSPHATASE PTC7 HOMOLOG"/>
    <property type="match status" value="1"/>
</dbReference>
<feature type="region of interest" description="Disordered" evidence="2">
    <location>
        <begin position="217"/>
        <end position="240"/>
    </location>
</feature>
<dbReference type="Gene3D" id="3.60.40.10">
    <property type="entry name" value="PPM-type phosphatase domain"/>
    <property type="match status" value="1"/>
</dbReference>
<keyword evidence="1" id="KW-0904">Protein phosphatase</keyword>
<dbReference type="Proteomes" id="UP001311799">
    <property type="component" value="Unassembled WGS sequence"/>
</dbReference>
<keyword evidence="1" id="KW-0378">Hydrolase</keyword>
<comment type="cofactor">
    <cofactor evidence="1">
        <name>Mn(2+)</name>
        <dbReference type="ChEBI" id="CHEBI:29035"/>
    </cofactor>
</comment>
<protein>
    <recommendedName>
        <fullName evidence="1">Protein phosphatase</fullName>
        <ecNumber evidence="1">3.1.3.16</ecNumber>
    </recommendedName>
</protein>
<dbReference type="GO" id="GO:0004722">
    <property type="term" value="F:protein serine/threonine phosphatase activity"/>
    <property type="evidence" value="ECO:0007669"/>
    <property type="project" value="UniProtKB-EC"/>
</dbReference>
<evidence type="ECO:0000256" key="1">
    <source>
        <dbReference type="RuleBase" id="RU366020"/>
    </source>
</evidence>
<dbReference type="PROSITE" id="PS51746">
    <property type="entry name" value="PPM_2"/>
    <property type="match status" value="1"/>
</dbReference>
<feature type="domain" description="PPM-type phosphatase" evidence="3">
    <location>
        <begin position="340"/>
        <end position="711"/>
    </location>
</feature>
<keyword evidence="1" id="KW-0479">Metal-binding</keyword>
<dbReference type="PANTHER" id="PTHR12320">
    <property type="entry name" value="PROTEIN PHOSPHATASE 2C"/>
    <property type="match status" value="1"/>
</dbReference>